<dbReference type="AlphaFoldDB" id="A0A9P7MDY1"/>
<dbReference type="Proteomes" id="UP000706124">
    <property type="component" value="Unassembled WGS sequence"/>
</dbReference>
<name>A0A9P7MDY1_9HYPO</name>
<sequence>MSSMSDPSGNNMAEIMREIQEERRLRKEERRLRKEAEDRAERQRLRVEEAQDRAEEAVQQLQHQIGPLEMGQYLKECHMTEMNFSMTTNLAEATTGSVMDASEIRYPQFIQPWIGFPEKQKEILDRLPSDHTFTSNPTTTTRSYVRGLGNSLNPIASKVSLMIRQEKVVIEPLRVLLEEIRVHPHLQERLGIHGEVKIDSQMNGVGTSTNRTQTTNKSLGKNGGCDLFCSFKSASGSDTTKFILKWMGETEAPYKVDKDAFQTALPHGHGIFGDNEVRNTVVEIIIQLYSAMVEKGVRYGYSDTGKATLYIRIDTVDPAIVYYHVSCPSSDVDDDDRKMHLSAVSQRLAFTVQAIQAPVSTREWVLEAEKLRQWRHERDDENDYSSGSSSPKEAKDHSAQRPPVVEYERDPFNTRLATRNRLAAEVEREEEALDSDSGISNQSADEVENEEEASDSDSESGKTKTQNSGMHNRPDGRRKMQNDFADRSYCTHECVRGLTFGTPLDKNCPNVKDHGSKHINRQDFLRLMRDQLDDEKADDNCEPINASGRIGSLFKIRLLSHGYTLVAKAVGIFHGAPLIHEEKMYNHLRDLQGRFIPACPGRITLKGLFRGEAYTFSVFRHFLFLSYAGQPVLEALSKVDKSAVRQVLATLAQLHKRRVMHRDAAPRNMLYDARTGKYMVIDLELSEPIDGGVPEAVDVHIQKGKRKCEELEDDRESEPFATESKSLFASLSSSIRAC</sequence>
<dbReference type="OrthoDB" id="2156052at2759"/>
<reference evidence="3 4" key="1">
    <citation type="journal article" date="2020" name="bioRxiv">
        <title>Whole genome comparisons of ergot fungi reveals the divergence and evolution of species within the genus Claviceps are the result of varying mechanisms driving genome evolution and host range expansion.</title>
        <authorList>
            <person name="Wyka S.A."/>
            <person name="Mondo S.J."/>
            <person name="Liu M."/>
            <person name="Dettman J."/>
            <person name="Nalam V."/>
            <person name="Broders K.D."/>
        </authorList>
    </citation>
    <scope>NUCLEOTIDE SEQUENCE [LARGE SCALE GENOMIC DNA]</scope>
    <source>
        <strain evidence="3 4">CCC 1485</strain>
    </source>
</reference>
<evidence type="ECO:0000259" key="2">
    <source>
        <dbReference type="PROSITE" id="PS50011"/>
    </source>
</evidence>
<dbReference type="GO" id="GO:0005524">
    <property type="term" value="F:ATP binding"/>
    <property type="evidence" value="ECO:0007669"/>
    <property type="project" value="InterPro"/>
</dbReference>
<feature type="compositionally biased region" description="Polar residues" evidence="1">
    <location>
        <begin position="1"/>
        <end position="11"/>
    </location>
</feature>
<feature type="region of interest" description="Disordered" evidence="1">
    <location>
        <begin position="424"/>
        <end position="480"/>
    </location>
</feature>
<organism evidence="3 4">
    <name type="scientific">Claviceps pazoutovae</name>
    <dbReference type="NCBI Taxonomy" id="1649127"/>
    <lineage>
        <taxon>Eukaryota</taxon>
        <taxon>Fungi</taxon>
        <taxon>Dikarya</taxon>
        <taxon>Ascomycota</taxon>
        <taxon>Pezizomycotina</taxon>
        <taxon>Sordariomycetes</taxon>
        <taxon>Hypocreomycetidae</taxon>
        <taxon>Hypocreales</taxon>
        <taxon>Clavicipitaceae</taxon>
        <taxon>Claviceps</taxon>
    </lineage>
</organism>
<keyword evidence="4" id="KW-1185">Reference proteome</keyword>
<evidence type="ECO:0000256" key="1">
    <source>
        <dbReference type="SAM" id="MobiDB-lite"/>
    </source>
</evidence>
<feature type="domain" description="Protein kinase" evidence="2">
    <location>
        <begin position="539"/>
        <end position="738"/>
    </location>
</feature>
<feature type="compositionally biased region" description="Basic and acidic residues" evidence="1">
    <location>
        <begin position="15"/>
        <end position="42"/>
    </location>
</feature>
<dbReference type="EMBL" id="SRPO01000123">
    <property type="protein sequence ID" value="KAG5939929.1"/>
    <property type="molecule type" value="Genomic_DNA"/>
</dbReference>
<feature type="region of interest" description="Disordered" evidence="1">
    <location>
        <begin position="376"/>
        <end position="412"/>
    </location>
</feature>
<feature type="compositionally biased region" description="Acidic residues" evidence="1">
    <location>
        <begin position="445"/>
        <end position="458"/>
    </location>
</feature>
<dbReference type="Gene3D" id="1.10.510.10">
    <property type="entry name" value="Transferase(Phosphotransferase) domain 1"/>
    <property type="match status" value="1"/>
</dbReference>
<comment type="caution">
    <text evidence="3">The sequence shown here is derived from an EMBL/GenBank/DDBJ whole genome shotgun (WGS) entry which is preliminary data.</text>
</comment>
<dbReference type="InterPro" id="IPR000719">
    <property type="entry name" value="Prot_kinase_dom"/>
</dbReference>
<dbReference type="PROSITE" id="PS50011">
    <property type="entry name" value="PROTEIN_KINASE_DOM"/>
    <property type="match status" value="1"/>
</dbReference>
<evidence type="ECO:0000313" key="3">
    <source>
        <dbReference type="EMBL" id="KAG5939929.1"/>
    </source>
</evidence>
<dbReference type="GO" id="GO:0004672">
    <property type="term" value="F:protein kinase activity"/>
    <property type="evidence" value="ECO:0007669"/>
    <property type="project" value="InterPro"/>
</dbReference>
<feature type="region of interest" description="Disordered" evidence="1">
    <location>
        <begin position="1"/>
        <end position="42"/>
    </location>
</feature>
<proteinExistence type="predicted"/>
<evidence type="ECO:0000313" key="4">
    <source>
        <dbReference type="Proteomes" id="UP000706124"/>
    </source>
</evidence>
<dbReference type="SUPFAM" id="SSF56112">
    <property type="entry name" value="Protein kinase-like (PK-like)"/>
    <property type="match status" value="1"/>
</dbReference>
<dbReference type="Pfam" id="PF06293">
    <property type="entry name" value="Kdo"/>
    <property type="match status" value="1"/>
</dbReference>
<dbReference type="InterPro" id="IPR011009">
    <property type="entry name" value="Kinase-like_dom_sf"/>
</dbReference>
<protein>
    <recommendedName>
        <fullName evidence="2">Protein kinase domain-containing protein</fullName>
    </recommendedName>
</protein>
<gene>
    <name evidence="3" type="ORF">E4U60_000703</name>
</gene>
<accession>A0A9P7MDY1</accession>